<dbReference type="EMBL" id="JTHE02000002">
    <property type="protein sequence ID" value="NEV65798.1"/>
    <property type="molecule type" value="Genomic_DNA"/>
</dbReference>
<reference evidence="1" key="3">
    <citation type="submission" date="2020-02" db="EMBL/GenBank/DDBJ databases">
        <authorList>
            <person name="Sarangi A.N."/>
            <person name="Ghosh S."/>
            <person name="Mukherjee M."/>
            <person name="Tripathy S."/>
        </authorList>
    </citation>
    <scope>NUCLEOTIDE SEQUENCE</scope>
    <source>
        <strain evidence="1">BDU141951</strain>
    </source>
</reference>
<reference evidence="1" key="1">
    <citation type="submission" date="2014-11" db="EMBL/GenBank/DDBJ databases">
        <authorList>
            <person name="Malar M.C."/>
            <person name="Sen D."/>
            <person name="Tripathy S."/>
        </authorList>
    </citation>
    <scope>NUCLEOTIDE SEQUENCE</scope>
    <source>
        <strain evidence="1">BDU141951</strain>
    </source>
</reference>
<gene>
    <name evidence="1" type="ORF">QQ91_001560</name>
</gene>
<reference evidence="1" key="2">
    <citation type="journal article" date="2015" name="Genome Announc.">
        <title>Draft Genome Sequence of Filamentous Marine Cyanobacterium Lyngbya confervoides Strain BDU141951.</title>
        <authorList>
            <person name="Chandrababunaidu M.M."/>
            <person name="Sen D."/>
            <person name="Tripathy S."/>
        </authorList>
    </citation>
    <scope>NUCLEOTIDE SEQUENCE</scope>
    <source>
        <strain evidence="1">BDU141951</strain>
    </source>
</reference>
<name>A0A0C1YB06_9CYAN</name>
<comment type="caution">
    <text evidence="1">The sequence shown here is derived from an EMBL/GenBank/DDBJ whole genome shotgun (WGS) entry which is preliminary data.</text>
</comment>
<protein>
    <submittedName>
        <fullName evidence="1">Uncharacterized protein</fullName>
    </submittedName>
</protein>
<organism evidence="1">
    <name type="scientific">Lyngbya confervoides BDU141951</name>
    <dbReference type="NCBI Taxonomy" id="1574623"/>
    <lineage>
        <taxon>Bacteria</taxon>
        <taxon>Bacillati</taxon>
        <taxon>Cyanobacteriota</taxon>
        <taxon>Cyanophyceae</taxon>
        <taxon>Oscillatoriophycideae</taxon>
        <taxon>Oscillatoriales</taxon>
        <taxon>Microcoleaceae</taxon>
        <taxon>Lyngbya</taxon>
    </lineage>
</organism>
<evidence type="ECO:0000313" key="1">
    <source>
        <dbReference type="EMBL" id="NEV65798.1"/>
    </source>
</evidence>
<accession>A0A0C1YB06</accession>
<proteinExistence type="predicted"/>
<dbReference type="AlphaFoldDB" id="A0A0C1YB06"/>
<sequence length="170" mass="19646">MTLAQRLLIENGTFFLLSTLFLVGGGWSWRNAQPYELPKPLPAWFQVWFGVVQFWGSVPPLIAMICGFWQGIPLLKQVLLAYFVLLALQVMIEVLTLRQFQSIAWVMVPYLYVPYRLWQLWEGLTLTTAQSSESWLALFFISEMVVWGSNYLLDLAQLPRLLQWPGTTEA</sequence>